<dbReference type="EMBL" id="JAAVUP010000005">
    <property type="protein sequence ID" value="NKE18777.1"/>
    <property type="molecule type" value="Genomic_DNA"/>
</dbReference>
<dbReference type="AlphaFoldDB" id="A0A9X9WC45"/>
<keyword evidence="2" id="KW-0560">Oxidoreductase</keyword>
<dbReference type="Pfam" id="PF13561">
    <property type="entry name" value="adh_short_C2"/>
    <property type="match status" value="1"/>
</dbReference>
<comment type="similarity">
    <text evidence="1">Belongs to the short-chain dehydrogenases/reductases (SDR) family.</text>
</comment>
<accession>A0A9X9WC45</accession>
<reference evidence="3" key="1">
    <citation type="submission" date="2020-01" db="EMBL/GenBank/DDBJ databases">
        <authorList>
            <person name="Rat A."/>
        </authorList>
    </citation>
    <scope>NUCLEOTIDE SEQUENCE</scope>
    <source>
        <strain evidence="3">LMG 31161</strain>
    </source>
</reference>
<evidence type="ECO:0000256" key="1">
    <source>
        <dbReference type="ARBA" id="ARBA00006484"/>
    </source>
</evidence>
<dbReference type="PRINTS" id="PR00080">
    <property type="entry name" value="SDRFAMILY"/>
</dbReference>
<dbReference type="Gene3D" id="3.40.50.720">
    <property type="entry name" value="NAD(P)-binding Rossmann-like Domain"/>
    <property type="match status" value="1"/>
</dbReference>
<dbReference type="InterPro" id="IPR002347">
    <property type="entry name" value="SDR_fam"/>
</dbReference>
<reference evidence="4 5" key="2">
    <citation type="submission" date="2020-02" db="EMBL/GenBank/DDBJ databases">
        <authorList>
            <person name="Sun Q."/>
            <person name="Inoue M."/>
        </authorList>
    </citation>
    <scope>NUCLEOTIDE SEQUENCE [LARGE SCALE GENOMIC DNA]</scope>
    <source>
        <strain evidence="4 5">KCTC 22478</strain>
    </source>
</reference>
<dbReference type="PANTHER" id="PTHR24321:SF15">
    <property type="entry name" value="OXIDOREDUCTASE UCPA"/>
    <property type="match status" value="1"/>
</dbReference>
<evidence type="ECO:0000256" key="2">
    <source>
        <dbReference type="ARBA" id="ARBA00023002"/>
    </source>
</evidence>
<dbReference type="PRINTS" id="PR00081">
    <property type="entry name" value="GDHRDH"/>
</dbReference>
<dbReference type="Proteomes" id="UP001138708">
    <property type="component" value="Unassembled WGS sequence"/>
</dbReference>
<evidence type="ECO:0000313" key="4">
    <source>
        <dbReference type="EMBL" id="NKE18777.1"/>
    </source>
</evidence>
<dbReference type="InterPro" id="IPR020904">
    <property type="entry name" value="Sc_DH/Rdtase_CS"/>
</dbReference>
<dbReference type="InterPro" id="IPR036291">
    <property type="entry name" value="NAD(P)-bd_dom_sf"/>
</dbReference>
<keyword evidence="5" id="KW-1185">Reference proteome</keyword>
<proteinExistence type="inferred from homology"/>
<name>A0A9X9WC45_9PROT</name>
<dbReference type="SUPFAM" id="SSF51735">
    <property type="entry name" value="NAD(P)-binding Rossmann-fold domains"/>
    <property type="match status" value="1"/>
</dbReference>
<dbReference type="PROSITE" id="PS00061">
    <property type="entry name" value="ADH_SHORT"/>
    <property type="match status" value="1"/>
</dbReference>
<reference evidence="3" key="3">
    <citation type="journal article" date="2021" name="Syst. Appl. Microbiol.">
        <title>Roseomonas hellenica sp. nov., isolated from roots of wild-growing Alkanna tinctoria.</title>
        <authorList>
            <person name="Rat A."/>
            <person name="Naranjo H.D."/>
            <person name="Lebbe L."/>
            <person name="Cnockaert M."/>
            <person name="Krigas N."/>
            <person name="Grigoriadou K."/>
            <person name="Maloupa E."/>
            <person name="Willems A."/>
        </authorList>
    </citation>
    <scope>NUCLEOTIDE SEQUENCE</scope>
    <source>
        <strain evidence="3">LMG 31161</strain>
    </source>
</reference>
<evidence type="ECO:0000313" key="3">
    <source>
        <dbReference type="EMBL" id="MBR0657905.1"/>
    </source>
</evidence>
<sequence>MLDLTGKVAIVTGAGSVGPGWGNGKATAVLFARQGAAVFCIDNNPEAVAETVGIIEKEGGRAVAHVADVTESGSVKAAVEAAITAFGRLDILVNNVGGSAPGSAETMSEEVWDRQFDINLRSAFLGCKHALPYLRERETAAIVNIASIAALRMSGDRPHIAYSASKMGVIGLTRSVAMDQARKGVRCNVVIPGLMHTPLVENRLLRQLGANDAATLIAKRDAQVPTGKMGTGWDVAHAVLFLASDEARYITGTEIVVDGGMSAMMPGAGA</sequence>
<dbReference type="PANTHER" id="PTHR24321">
    <property type="entry name" value="DEHYDROGENASES, SHORT CHAIN"/>
    <property type="match status" value="1"/>
</dbReference>
<protein>
    <submittedName>
        <fullName evidence="3">SDR family oxidoreductase</fullName>
    </submittedName>
</protein>
<dbReference type="Proteomes" id="UP000746741">
    <property type="component" value="Unassembled WGS sequence"/>
</dbReference>
<organism evidence="3 6">
    <name type="scientific">Neoroseomonas oryzicola</name>
    <dbReference type="NCBI Taxonomy" id="535904"/>
    <lineage>
        <taxon>Bacteria</taxon>
        <taxon>Pseudomonadati</taxon>
        <taxon>Pseudomonadota</taxon>
        <taxon>Alphaproteobacteria</taxon>
        <taxon>Acetobacterales</taxon>
        <taxon>Acetobacteraceae</taxon>
        <taxon>Neoroseomonas</taxon>
    </lineage>
</organism>
<evidence type="ECO:0000313" key="5">
    <source>
        <dbReference type="Proteomes" id="UP000746741"/>
    </source>
</evidence>
<evidence type="ECO:0000313" key="6">
    <source>
        <dbReference type="Proteomes" id="UP001138708"/>
    </source>
</evidence>
<dbReference type="EMBL" id="JAAEDK010000003">
    <property type="protein sequence ID" value="MBR0657905.1"/>
    <property type="molecule type" value="Genomic_DNA"/>
</dbReference>
<dbReference type="FunFam" id="3.40.50.720:FF:000084">
    <property type="entry name" value="Short-chain dehydrogenase reductase"/>
    <property type="match status" value="1"/>
</dbReference>
<dbReference type="RefSeq" id="WP_168042680.1">
    <property type="nucleotide sequence ID" value="NZ_JAAEDK010000003.1"/>
</dbReference>
<dbReference type="GO" id="GO:0016491">
    <property type="term" value="F:oxidoreductase activity"/>
    <property type="evidence" value="ECO:0007669"/>
    <property type="project" value="UniProtKB-KW"/>
</dbReference>
<gene>
    <name evidence="4" type="ORF">GWK15_17620</name>
    <name evidence="3" type="ORF">GXW75_01485</name>
</gene>
<comment type="caution">
    <text evidence="3">The sequence shown here is derived from an EMBL/GenBank/DDBJ whole genome shotgun (WGS) entry which is preliminary data.</text>
</comment>
<dbReference type="CDD" id="cd05233">
    <property type="entry name" value="SDR_c"/>
    <property type="match status" value="1"/>
</dbReference>